<evidence type="ECO:0000313" key="7">
    <source>
        <dbReference type="Proteomes" id="UP000038040"/>
    </source>
</evidence>
<keyword evidence="4" id="KW-0812">Transmembrane</keyword>
<dbReference type="Proteomes" id="UP000274756">
    <property type="component" value="Unassembled WGS sequence"/>
</dbReference>
<dbReference type="Proteomes" id="UP000038040">
    <property type="component" value="Unplaced"/>
</dbReference>
<dbReference type="InterPro" id="IPR001750">
    <property type="entry name" value="ND/Mrp_TM"/>
</dbReference>
<dbReference type="STRING" id="318479.A0A0N4US56"/>
<dbReference type="Pfam" id="PF00361">
    <property type="entry name" value="Proton_antipo_M"/>
    <property type="match status" value="1"/>
</dbReference>
<evidence type="ECO:0000256" key="4">
    <source>
        <dbReference type="SAM" id="Phobius"/>
    </source>
</evidence>
<feature type="domain" description="NADH:quinone oxidoreductase/Mrp antiporter transmembrane" evidence="5">
    <location>
        <begin position="6"/>
        <end position="69"/>
    </location>
</feature>
<reference evidence="9" key="1">
    <citation type="submission" date="2017-02" db="UniProtKB">
        <authorList>
            <consortium name="WormBaseParasite"/>
        </authorList>
    </citation>
    <scope>IDENTIFICATION</scope>
</reference>
<reference evidence="6 8" key="2">
    <citation type="submission" date="2018-11" db="EMBL/GenBank/DDBJ databases">
        <authorList>
            <consortium name="Pathogen Informatics"/>
        </authorList>
    </citation>
    <scope>NUCLEOTIDE SEQUENCE [LARGE SCALE GENOMIC DNA]</scope>
</reference>
<evidence type="ECO:0000259" key="5">
    <source>
        <dbReference type="Pfam" id="PF00361"/>
    </source>
</evidence>
<evidence type="ECO:0000313" key="6">
    <source>
        <dbReference type="EMBL" id="VDN60994.1"/>
    </source>
</evidence>
<sequence length="72" mass="8091">MVICSIRGAQFPSSSWLPRAMSVPTPLVHWFIGTLVTVGLFLIICFFELLSLDFVLDLVFFVDLFTMLSSGF</sequence>
<organism evidence="7 9">
    <name type="scientific">Dracunculus medinensis</name>
    <name type="common">Guinea worm</name>
    <dbReference type="NCBI Taxonomy" id="318479"/>
    <lineage>
        <taxon>Eukaryota</taxon>
        <taxon>Metazoa</taxon>
        <taxon>Ecdysozoa</taxon>
        <taxon>Nematoda</taxon>
        <taxon>Chromadorea</taxon>
        <taxon>Rhabditida</taxon>
        <taxon>Spirurina</taxon>
        <taxon>Dracunculoidea</taxon>
        <taxon>Dracunculidae</taxon>
        <taxon>Dracunculus</taxon>
    </lineage>
</organism>
<accession>A0A0N4US56</accession>
<dbReference type="EMBL" id="UYYG01001324">
    <property type="protein sequence ID" value="VDN60994.1"/>
    <property type="molecule type" value="Genomic_DNA"/>
</dbReference>
<keyword evidence="4" id="KW-0472">Membrane</keyword>
<comment type="function">
    <text evidence="1">Core subunit of the mitochondrial membrane respiratory chain NADH dehydrogenase (Complex I) that is believed to belong to the minimal assembly required for catalysis. Complex I functions in the transfer of electrons from NADH to the respiratory chain. The immediate electron acceptor for the enzyme is believed to be ubiquinone.</text>
</comment>
<protein>
    <recommendedName>
        <fullName evidence="2">NADH:ubiquinone reductase (H(+)-translocating)</fullName>
        <ecNumber evidence="2">7.1.1.2</ecNumber>
    </recommendedName>
</protein>
<dbReference type="AlphaFoldDB" id="A0A0N4US56"/>
<keyword evidence="4" id="KW-1133">Transmembrane helix</keyword>
<evidence type="ECO:0000256" key="3">
    <source>
        <dbReference type="ARBA" id="ARBA00049551"/>
    </source>
</evidence>
<comment type="catalytic activity">
    <reaction evidence="3">
        <text>a ubiquinone + NADH + 5 H(+)(in) = a ubiquinol + NAD(+) + 4 H(+)(out)</text>
        <dbReference type="Rhea" id="RHEA:29091"/>
        <dbReference type="Rhea" id="RHEA-COMP:9565"/>
        <dbReference type="Rhea" id="RHEA-COMP:9566"/>
        <dbReference type="ChEBI" id="CHEBI:15378"/>
        <dbReference type="ChEBI" id="CHEBI:16389"/>
        <dbReference type="ChEBI" id="CHEBI:17976"/>
        <dbReference type="ChEBI" id="CHEBI:57540"/>
        <dbReference type="ChEBI" id="CHEBI:57945"/>
        <dbReference type="EC" id="7.1.1.2"/>
    </reaction>
</comment>
<evidence type="ECO:0000256" key="1">
    <source>
        <dbReference type="ARBA" id="ARBA00003257"/>
    </source>
</evidence>
<dbReference type="WBParaSite" id="DME_0001088801-mRNA-1">
    <property type="protein sequence ID" value="DME_0001088801-mRNA-1"/>
    <property type="gene ID" value="DME_0001088801"/>
</dbReference>
<name>A0A0N4US56_DRAME</name>
<gene>
    <name evidence="6" type="ORF">DME_LOCUS10967</name>
</gene>
<proteinExistence type="predicted"/>
<dbReference type="GO" id="GO:0008137">
    <property type="term" value="F:NADH dehydrogenase (ubiquinone) activity"/>
    <property type="evidence" value="ECO:0007669"/>
    <property type="project" value="UniProtKB-EC"/>
</dbReference>
<feature type="transmembrane region" description="Helical" evidence="4">
    <location>
        <begin position="27"/>
        <end position="47"/>
    </location>
</feature>
<evidence type="ECO:0000313" key="9">
    <source>
        <dbReference type="WBParaSite" id="DME_0001088801-mRNA-1"/>
    </source>
</evidence>
<evidence type="ECO:0000256" key="2">
    <source>
        <dbReference type="ARBA" id="ARBA00012944"/>
    </source>
</evidence>
<evidence type="ECO:0000313" key="8">
    <source>
        <dbReference type="Proteomes" id="UP000274756"/>
    </source>
</evidence>
<dbReference type="EC" id="7.1.1.2" evidence="2"/>
<keyword evidence="8" id="KW-1185">Reference proteome</keyword>